<evidence type="ECO:0000313" key="12">
    <source>
        <dbReference type="EMBL" id="KAK2182372.1"/>
    </source>
</evidence>
<accession>A0AAD9L3W6</accession>
<evidence type="ECO:0000313" key="13">
    <source>
        <dbReference type="Proteomes" id="UP001209878"/>
    </source>
</evidence>
<evidence type="ECO:0000256" key="2">
    <source>
        <dbReference type="ARBA" id="ARBA00022692"/>
    </source>
</evidence>
<evidence type="ECO:0008006" key="14">
    <source>
        <dbReference type="Google" id="ProtNLM"/>
    </source>
</evidence>
<comment type="function">
    <text evidence="8">Required to protect lysosomal transporter MFSD1 from lysosomal proteolysis and for MFSD1 lysosomal localization.</text>
</comment>
<dbReference type="EMBL" id="JAODUO010000356">
    <property type="protein sequence ID" value="KAK2182372.1"/>
    <property type="molecule type" value="Genomic_DNA"/>
</dbReference>
<evidence type="ECO:0000256" key="4">
    <source>
        <dbReference type="ARBA" id="ARBA00022989"/>
    </source>
</evidence>
<evidence type="ECO:0000256" key="7">
    <source>
        <dbReference type="ARBA" id="ARBA00023228"/>
    </source>
</evidence>
<evidence type="ECO:0000256" key="6">
    <source>
        <dbReference type="ARBA" id="ARBA00023180"/>
    </source>
</evidence>
<proteinExistence type="inferred from homology"/>
<keyword evidence="6" id="KW-0325">Glycoprotein</keyword>
<dbReference type="PANTHER" id="PTHR31981:SF1">
    <property type="entry name" value="GLYCOSYLATED LYSOSOMAL MEMBRANE PROTEIN"/>
    <property type="match status" value="1"/>
</dbReference>
<comment type="subunit">
    <text evidence="10">Interacts (via lumenal domain) with lysosomal protein MFSD1; the interaction starts while both proteins are still in the endoplasmic reticulum and is required for stabilization of MFSD1 in lysosomes but has no direct effect on its targeting to lysosomes or transporter activity.</text>
</comment>
<dbReference type="PANTHER" id="PTHR31981">
    <property type="entry name" value="GLYCOSYLATED LYSOSOMAL MEMBRANE PROTEIN"/>
    <property type="match status" value="1"/>
</dbReference>
<protein>
    <recommendedName>
        <fullName evidence="14">Lysosomal protein NCU-G1</fullName>
    </recommendedName>
</protein>
<reference evidence="12" key="1">
    <citation type="journal article" date="2023" name="Mol. Biol. Evol.">
        <title>Third-Generation Sequencing Reveals the Adaptive Role of the Epigenome in Three Deep-Sea Polychaetes.</title>
        <authorList>
            <person name="Perez M."/>
            <person name="Aroh O."/>
            <person name="Sun Y."/>
            <person name="Lan Y."/>
            <person name="Juniper S.K."/>
            <person name="Young C.R."/>
            <person name="Angers B."/>
            <person name="Qian P.Y."/>
        </authorList>
    </citation>
    <scope>NUCLEOTIDE SEQUENCE</scope>
    <source>
        <strain evidence="12">R07B-5</strain>
    </source>
</reference>
<evidence type="ECO:0000256" key="5">
    <source>
        <dbReference type="ARBA" id="ARBA00023136"/>
    </source>
</evidence>
<name>A0AAD9L3W6_RIDPI</name>
<evidence type="ECO:0000256" key="11">
    <source>
        <dbReference type="SAM" id="Phobius"/>
    </source>
</evidence>
<comment type="similarity">
    <text evidence="1">Belongs to the GLMP family.</text>
</comment>
<evidence type="ECO:0000256" key="10">
    <source>
        <dbReference type="ARBA" id="ARBA00044960"/>
    </source>
</evidence>
<evidence type="ECO:0000256" key="9">
    <source>
        <dbReference type="ARBA" id="ARBA00024189"/>
    </source>
</evidence>
<dbReference type="Pfam" id="PF15065">
    <property type="entry name" value="NCU-G1"/>
    <property type="match status" value="1"/>
</dbReference>
<comment type="caution">
    <text evidence="12">The sequence shown here is derived from an EMBL/GenBank/DDBJ whole genome shotgun (WGS) entry which is preliminary data.</text>
</comment>
<organism evidence="12 13">
    <name type="scientific">Ridgeia piscesae</name>
    <name type="common">Tubeworm</name>
    <dbReference type="NCBI Taxonomy" id="27915"/>
    <lineage>
        <taxon>Eukaryota</taxon>
        <taxon>Metazoa</taxon>
        <taxon>Spiralia</taxon>
        <taxon>Lophotrochozoa</taxon>
        <taxon>Annelida</taxon>
        <taxon>Polychaeta</taxon>
        <taxon>Sedentaria</taxon>
        <taxon>Canalipalpata</taxon>
        <taxon>Sabellida</taxon>
        <taxon>Siboglinidae</taxon>
        <taxon>Ridgeia</taxon>
    </lineage>
</organism>
<dbReference type="GO" id="GO:0005765">
    <property type="term" value="C:lysosomal membrane"/>
    <property type="evidence" value="ECO:0007669"/>
    <property type="project" value="UniProtKB-SubCell"/>
</dbReference>
<comment type="subcellular location">
    <subcellularLocation>
        <location evidence="9">Lysosome membrane</location>
        <topology evidence="9">Single-pass type I membrane protein</topology>
        <orientation evidence="9">Lumenal side</orientation>
    </subcellularLocation>
</comment>
<keyword evidence="4 11" id="KW-1133">Transmembrane helix</keyword>
<keyword evidence="3" id="KW-0732">Signal</keyword>
<evidence type="ECO:0000256" key="1">
    <source>
        <dbReference type="ARBA" id="ARBA00010599"/>
    </source>
</evidence>
<dbReference type="Proteomes" id="UP001209878">
    <property type="component" value="Unassembled WGS sequence"/>
</dbReference>
<gene>
    <name evidence="12" type="ORF">NP493_355g01009</name>
</gene>
<keyword evidence="7" id="KW-0458">Lysosome</keyword>
<keyword evidence="5 11" id="KW-0472">Membrane</keyword>
<dbReference type="InterPro" id="IPR029382">
    <property type="entry name" value="NCU-G1"/>
</dbReference>
<keyword evidence="13" id="KW-1185">Reference proteome</keyword>
<sequence length="346" mass="38647">MVFHTPLGSHPMINCTNLLSHNVSSVENSIRFSQPPFYTFAVMFTKLYEYNDVDDKASLTLASKNESDWKVYDLSDVEWDSANDTSNVQLNQVEFRLSKNGTINFHEHGYLSFKLQLSNVTDRGSILPHLEFSANSTLIDFSLNDIEPTFPNSRFALEMTLVTSNKSTGTQTLTNYRSIDDEHSPGVFEVVDWLASSDLKASAAYLQWKSVCYKKDVRSVQTSTDVVKYDLESTNATTNMTVALAYFGNKLLTPGTLLMMRATNVSFGQSKDHFYASTNYSAWSFTIGYGFPPKERISILIILVISIGLGLPVLLMLAGGIYMCVKRRASSSFNGGDLTSSYQQIN</sequence>
<feature type="transmembrane region" description="Helical" evidence="11">
    <location>
        <begin position="299"/>
        <end position="325"/>
    </location>
</feature>
<dbReference type="AlphaFoldDB" id="A0AAD9L3W6"/>
<evidence type="ECO:0000256" key="3">
    <source>
        <dbReference type="ARBA" id="ARBA00022729"/>
    </source>
</evidence>
<keyword evidence="2 11" id="KW-0812">Transmembrane</keyword>
<evidence type="ECO:0000256" key="8">
    <source>
        <dbReference type="ARBA" id="ARBA00024176"/>
    </source>
</evidence>